<evidence type="ECO:0000313" key="3">
    <source>
        <dbReference type="EMBL" id="QJA81484.1"/>
    </source>
</evidence>
<name>A0A6H1ZHJ8_9ZZZZ</name>
<dbReference type="EMBL" id="MT144699">
    <property type="protein sequence ID" value="QJH97735.1"/>
    <property type="molecule type" value="Genomic_DNA"/>
</dbReference>
<organism evidence="1">
    <name type="scientific">viral metagenome</name>
    <dbReference type="NCBI Taxonomy" id="1070528"/>
    <lineage>
        <taxon>unclassified sequences</taxon>
        <taxon>metagenomes</taxon>
        <taxon>organismal metagenomes</taxon>
    </lineage>
</organism>
<accession>A0A6H1ZHJ8</accession>
<dbReference type="EMBL" id="MT141442">
    <property type="protein sequence ID" value="QJA61467.1"/>
    <property type="molecule type" value="Genomic_DNA"/>
</dbReference>
<evidence type="ECO:0000313" key="4">
    <source>
        <dbReference type="EMBL" id="QJH97735.1"/>
    </source>
</evidence>
<gene>
    <name evidence="3" type="ORF">MM415A00527_0009</name>
    <name evidence="2" type="ORF">MM415B00932_0009</name>
    <name evidence="1" type="ORF">TM448A00586_0014</name>
    <name evidence="4" type="ORF">TM448B01076_0009</name>
</gene>
<dbReference type="EMBL" id="MT144028">
    <property type="protein sequence ID" value="QJA47008.1"/>
    <property type="molecule type" value="Genomic_DNA"/>
</dbReference>
<sequence length="117" mass="13207">MIESLVLSSKHICSGTIGINCPGNDGFGHKLKLVIDYPNNDGAEGFDREIQDLLEKYFEQILFFNIKGNLIVYIKDGKFKGIQSEFYVQVDSPRIFTGNKIVQIMKKGGFQDGNDKR</sequence>
<evidence type="ECO:0000313" key="1">
    <source>
        <dbReference type="EMBL" id="QJA47008.1"/>
    </source>
</evidence>
<dbReference type="EMBL" id="MT142461">
    <property type="protein sequence ID" value="QJA81484.1"/>
    <property type="molecule type" value="Genomic_DNA"/>
</dbReference>
<protein>
    <submittedName>
        <fullName evidence="1">Uncharacterized protein</fullName>
    </submittedName>
</protein>
<proteinExistence type="predicted"/>
<reference evidence="1" key="1">
    <citation type="submission" date="2020-03" db="EMBL/GenBank/DDBJ databases">
        <title>The deep terrestrial virosphere.</title>
        <authorList>
            <person name="Holmfeldt K."/>
            <person name="Nilsson E."/>
            <person name="Simone D."/>
            <person name="Lopez-Fernandez M."/>
            <person name="Wu X."/>
            <person name="de Brujin I."/>
            <person name="Lundin D."/>
            <person name="Andersson A."/>
            <person name="Bertilsson S."/>
            <person name="Dopson M."/>
        </authorList>
    </citation>
    <scope>NUCLEOTIDE SEQUENCE</scope>
    <source>
        <strain evidence="3">MM415A00527</strain>
        <strain evidence="2">MM415B00932</strain>
        <strain evidence="1">TM448A00586</strain>
        <strain evidence="4">TM448B01076</strain>
    </source>
</reference>
<evidence type="ECO:0000313" key="2">
    <source>
        <dbReference type="EMBL" id="QJA61467.1"/>
    </source>
</evidence>
<dbReference type="AlphaFoldDB" id="A0A6H1ZHJ8"/>